<protein>
    <recommendedName>
        <fullName evidence="5">Reverse transcriptase Ty1/copia-type domain-containing protein</fullName>
    </recommendedName>
</protein>
<dbReference type="STRING" id="4097.A0A1S4BZ78"/>
<organism evidence="4">
    <name type="scientific">Nicotiana tabacum</name>
    <name type="common">Common tobacco</name>
    <dbReference type="NCBI Taxonomy" id="4097"/>
    <lineage>
        <taxon>Eukaryota</taxon>
        <taxon>Viridiplantae</taxon>
        <taxon>Streptophyta</taxon>
        <taxon>Embryophyta</taxon>
        <taxon>Tracheophyta</taxon>
        <taxon>Spermatophyta</taxon>
        <taxon>Magnoliopsida</taxon>
        <taxon>eudicotyledons</taxon>
        <taxon>Gunneridae</taxon>
        <taxon>Pentapetalae</taxon>
        <taxon>asterids</taxon>
        <taxon>lamiids</taxon>
        <taxon>Solanales</taxon>
        <taxon>Solanaceae</taxon>
        <taxon>Nicotianoideae</taxon>
        <taxon>Nicotianeae</taxon>
        <taxon>Nicotiana</taxon>
    </lineage>
</organism>
<dbReference type="InterPro" id="IPR013103">
    <property type="entry name" value="RVT_2"/>
</dbReference>
<dbReference type="PaxDb" id="4097-A0A1S4BZ78"/>
<dbReference type="Pfam" id="PF14244">
    <property type="entry name" value="Retrotran_gag_3"/>
    <property type="match status" value="1"/>
</dbReference>
<accession>A0A1S4BZ78</accession>
<dbReference type="KEGG" id="nta:107813444"/>
<reference evidence="4" key="1">
    <citation type="submission" date="2025-08" db="UniProtKB">
        <authorList>
            <consortium name="RefSeq"/>
        </authorList>
    </citation>
    <scope>IDENTIFICATION</scope>
</reference>
<evidence type="ECO:0000259" key="3">
    <source>
        <dbReference type="Pfam" id="PF14244"/>
    </source>
</evidence>
<name>A0A1S4BZ78_TOBAC</name>
<proteinExistence type="predicted"/>
<feature type="domain" description="Retrotransposon Copia-like N-terminal" evidence="3">
    <location>
        <begin position="41"/>
        <end position="79"/>
    </location>
</feature>
<evidence type="ECO:0008006" key="5">
    <source>
        <dbReference type="Google" id="ProtNLM"/>
    </source>
</evidence>
<dbReference type="RefSeq" id="XP_016494207.1">
    <property type="nucleotide sequence ID" value="XM_016638721.1"/>
</dbReference>
<dbReference type="OrthoDB" id="1300721at2759"/>
<evidence type="ECO:0000256" key="1">
    <source>
        <dbReference type="SAM" id="MobiDB-lite"/>
    </source>
</evidence>
<dbReference type="AlphaFoldDB" id="A0A1S4BZ78"/>
<evidence type="ECO:0000313" key="4">
    <source>
        <dbReference type="RefSeq" id="XP_016494207.1"/>
    </source>
</evidence>
<gene>
    <name evidence="4" type="primary">LOC107813444</name>
</gene>
<feature type="region of interest" description="Disordered" evidence="1">
    <location>
        <begin position="1"/>
        <end position="21"/>
    </location>
</feature>
<dbReference type="InterPro" id="IPR029472">
    <property type="entry name" value="Copia-like_N"/>
</dbReference>
<evidence type="ECO:0000259" key="2">
    <source>
        <dbReference type="Pfam" id="PF07727"/>
    </source>
</evidence>
<feature type="domain" description="Reverse transcriptase Ty1/copia-type" evidence="2">
    <location>
        <begin position="274"/>
        <end position="365"/>
    </location>
</feature>
<sequence>MHFSTVISDNSDDSTTAPVAPTGTVNSENFILDHNHPLYMHPSDGPASLSIGLLLIGMENYTVWNRAIKVAILGKNKLCLIIQLLNKSSIGESSGIVAVMAGGDTIKNILCVHAFKFNLLSVFKDLLSGRVKEIDNLDMRAFYDHNNVDHEDSIPSVSAPAAESGHSESLPIPASATAPKLPAPLVDDVRKSSRISRPPIWLSDYVRSDKAIQTNSCRYPIGVVIGYDHLFPKYQSYLSRISSEQEPNSYYEAAKDKRWIEAMEAKIKALEDSKTWEIVLLPPGKKAIGCKWVCNIKHKAIGEVEMLKARFVAKRYNQKEGLDYHETFSPIVKMVTIRSVIALATAKHWIIYQMDVYNAFLQSDFD</sequence>
<dbReference type="Pfam" id="PF07727">
    <property type="entry name" value="RVT_2"/>
    <property type="match status" value="1"/>
</dbReference>